<feature type="compositionally biased region" description="Basic residues" evidence="1">
    <location>
        <begin position="149"/>
        <end position="161"/>
    </location>
</feature>
<dbReference type="Pfam" id="PF11093">
    <property type="entry name" value="Mitochondr_Som1"/>
    <property type="match status" value="1"/>
</dbReference>
<feature type="region of interest" description="Disordered" evidence="1">
    <location>
        <begin position="149"/>
        <end position="175"/>
    </location>
</feature>
<dbReference type="OrthoDB" id="3983163at2759"/>
<dbReference type="VEuPathDB" id="FungiDB:BCV72DRAFT_302207"/>
<reference evidence="2" key="1">
    <citation type="journal article" date="2016" name="Proc. Natl. Acad. Sci. U.S.A.">
        <title>Lipid metabolic changes in an early divergent fungus govern the establishment of a mutualistic symbiosis with endobacteria.</title>
        <authorList>
            <person name="Lastovetsky O.A."/>
            <person name="Gaspar M.L."/>
            <person name="Mondo S.J."/>
            <person name="LaButti K.M."/>
            <person name="Sandor L."/>
            <person name="Grigoriev I.V."/>
            <person name="Henry S.A."/>
            <person name="Pawlowska T.E."/>
        </authorList>
    </citation>
    <scope>NUCLEOTIDE SEQUENCE [LARGE SCALE GENOMIC DNA]</scope>
    <source>
        <strain evidence="2">ATCC 52814</strain>
    </source>
</reference>
<dbReference type="Proteomes" id="UP000242414">
    <property type="component" value="Unassembled WGS sequence"/>
</dbReference>
<evidence type="ECO:0000256" key="1">
    <source>
        <dbReference type="SAM" id="MobiDB-lite"/>
    </source>
</evidence>
<dbReference type="EMBL" id="KV921869">
    <property type="protein sequence ID" value="ORE10071.1"/>
    <property type="molecule type" value="Genomic_DNA"/>
</dbReference>
<feature type="region of interest" description="Disordered" evidence="1">
    <location>
        <begin position="367"/>
        <end position="442"/>
    </location>
</feature>
<dbReference type="AlphaFoldDB" id="A0A1X0RDS7"/>
<dbReference type="InterPro" id="IPR024645">
    <property type="entry name" value="Mitochondr_Som1"/>
</dbReference>
<dbReference type="GO" id="GO:0042720">
    <property type="term" value="C:mitochondrial inner membrane peptidase complex"/>
    <property type="evidence" value="ECO:0007669"/>
    <property type="project" value="InterPro"/>
</dbReference>
<organism evidence="2">
    <name type="scientific">Rhizopus microsporus var. microsporus</name>
    <dbReference type="NCBI Taxonomy" id="86635"/>
    <lineage>
        <taxon>Eukaryota</taxon>
        <taxon>Fungi</taxon>
        <taxon>Fungi incertae sedis</taxon>
        <taxon>Mucoromycota</taxon>
        <taxon>Mucoromycotina</taxon>
        <taxon>Mucoromycetes</taxon>
        <taxon>Mucorales</taxon>
        <taxon>Mucorineae</taxon>
        <taxon>Rhizopodaceae</taxon>
        <taxon>Rhizopus</taxon>
    </lineage>
</organism>
<feature type="compositionally biased region" description="Polar residues" evidence="1">
    <location>
        <begin position="376"/>
        <end position="390"/>
    </location>
</feature>
<feature type="compositionally biased region" description="Pro residues" evidence="1">
    <location>
        <begin position="391"/>
        <end position="404"/>
    </location>
</feature>
<proteinExistence type="predicted"/>
<feature type="compositionally biased region" description="Low complexity" evidence="1">
    <location>
        <begin position="405"/>
        <end position="415"/>
    </location>
</feature>
<sequence>MTDQEEIRKKIPRIIIPENCKLYEMVQYQCEASLSCIECNPFPRLFLKCAGLPTVEVTPEYDQNGNPVFSALISALILQDALAQGTNVHAPNTLHDDWSKFFFLLSELKNLGNPDSLPKHDVQTPVVSWQPAEGSPGPSQFSPKHVIKHASRAFSRKRHPRATFESQTDHPPDTRAVDDTVVLLSDIQSIGSAPLLSGLTGDGYSVSTLQSNIQGSDLASSIPPSVQGNTPRNDIQGSNLAPFISSNVQGNTIRHDIKGDDFPVSSLQSDALSVKPAATGQQASPPDASLQSFTNLPIDSIAPYATYPSIQIPDALHVPQANGQSSIAQVGVNTPAFQALQPNTALSSPGSPRPVVYPIADPLSAQSAANPPAISASDSPVTASGNLPENTPSPPAAPTAPASPVPENAAPSSTSPEPPTMQSIVSPNPSPSNTMITPAPSSAVTTSISITASVTTSTVSMKTTTSTTRLVTPTVIPSMSNALSDQINFAELSLSLFILISSVFL</sequence>
<gene>
    <name evidence="2" type="ORF">BCV72DRAFT_302207</name>
</gene>
<name>A0A1X0RDS7_RHIZD</name>
<protein>
    <submittedName>
        <fullName evidence="2">Uncharacterized protein</fullName>
    </submittedName>
</protein>
<evidence type="ECO:0000313" key="2">
    <source>
        <dbReference type="EMBL" id="ORE10071.1"/>
    </source>
</evidence>
<accession>A0A1X0RDS7</accession>
<feature type="compositionally biased region" description="Polar residues" evidence="1">
    <location>
        <begin position="421"/>
        <end position="435"/>
    </location>
</feature>